<reference evidence="4" key="2">
    <citation type="submission" date="2011-02" db="EMBL/GenBank/DDBJ databases">
        <title>The complete genome of Syntrophobotulus glycolicus DSM 8271.</title>
        <authorList>
            <person name="Lucas S."/>
            <person name="Copeland A."/>
            <person name="Lapidus A."/>
            <person name="Bruce D."/>
            <person name="Goodwin L."/>
            <person name="Pitluck S."/>
            <person name="Kyrpides N."/>
            <person name="Mavromatis K."/>
            <person name="Pagani I."/>
            <person name="Ivanova N."/>
            <person name="Mikhailova N."/>
            <person name="Chertkov O."/>
            <person name="Held B."/>
            <person name="Detter J.C."/>
            <person name="Tapia R."/>
            <person name="Han C."/>
            <person name="Land M."/>
            <person name="Hauser L."/>
            <person name="Markowitz V."/>
            <person name="Cheng J.-F."/>
            <person name="Hugenholtz P."/>
            <person name="Woyke T."/>
            <person name="Wu D."/>
            <person name="Spring S."/>
            <person name="Schroeder M."/>
            <person name="Brambilla E."/>
            <person name="Klenk H.-P."/>
            <person name="Eisen J.A."/>
        </authorList>
    </citation>
    <scope>NUCLEOTIDE SEQUENCE [LARGE SCALE GENOMIC DNA]</scope>
    <source>
        <strain evidence="4">DSM 8271 / FlGlyR</strain>
    </source>
</reference>
<evidence type="ECO:0000313" key="3">
    <source>
        <dbReference type="EMBL" id="ADY55529.1"/>
    </source>
</evidence>
<dbReference type="InterPro" id="IPR038157">
    <property type="entry name" value="FeoA_core_dom"/>
</dbReference>
<dbReference type="OrthoDB" id="3182299at2"/>
<evidence type="ECO:0000256" key="1">
    <source>
        <dbReference type="ARBA" id="ARBA00023004"/>
    </source>
</evidence>
<dbReference type="SUPFAM" id="SSF50037">
    <property type="entry name" value="C-terminal domain of transcriptional repressors"/>
    <property type="match status" value="1"/>
</dbReference>
<organism evidence="3 4">
    <name type="scientific">Syntrophobotulus glycolicus (strain DSM 8271 / FlGlyR)</name>
    <dbReference type="NCBI Taxonomy" id="645991"/>
    <lineage>
        <taxon>Bacteria</taxon>
        <taxon>Bacillati</taxon>
        <taxon>Bacillota</taxon>
        <taxon>Clostridia</taxon>
        <taxon>Eubacteriales</taxon>
        <taxon>Desulfitobacteriaceae</taxon>
        <taxon>Syntrophobotulus</taxon>
    </lineage>
</organism>
<dbReference type="Pfam" id="PF04023">
    <property type="entry name" value="FeoA"/>
    <property type="match status" value="1"/>
</dbReference>
<dbReference type="eggNOG" id="COG1918">
    <property type="taxonomic scope" value="Bacteria"/>
</dbReference>
<dbReference type="AlphaFoldDB" id="F0SUN6"/>
<reference evidence="3 4" key="1">
    <citation type="journal article" date="2011" name="Stand. Genomic Sci.">
        <title>Complete genome sequence of Syntrophobotulus glycolicus type strain (FlGlyR).</title>
        <authorList>
            <person name="Han C."/>
            <person name="Mwirichia R."/>
            <person name="Chertkov O."/>
            <person name="Held B."/>
            <person name="Lapidus A."/>
            <person name="Nolan M."/>
            <person name="Lucas S."/>
            <person name="Hammon N."/>
            <person name="Deshpande S."/>
            <person name="Cheng J.F."/>
            <person name="Tapia R."/>
            <person name="Goodwin L."/>
            <person name="Pitluck S."/>
            <person name="Huntemann M."/>
            <person name="Liolios K."/>
            <person name="Ivanova N."/>
            <person name="Pagani I."/>
            <person name="Mavromatis K."/>
            <person name="Ovchinikova G."/>
            <person name="Pati A."/>
            <person name="Chen A."/>
            <person name="Palaniappan K."/>
            <person name="Land M."/>
            <person name="Hauser L."/>
            <person name="Brambilla E.M."/>
            <person name="Rohde M."/>
            <person name="Spring S."/>
            <person name="Sikorski J."/>
            <person name="Goker M."/>
            <person name="Woyke T."/>
            <person name="Bristow J."/>
            <person name="Eisen J.A."/>
            <person name="Markowitz V."/>
            <person name="Hugenholtz P."/>
            <person name="Kyrpides N.C."/>
            <person name="Klenk H.P."/>
            <person name="Detter J.C."/>
        </authorList>
    </citation>
    <scope>NUCLEOTIDE SEQUENCE [LARGE SCALE GENOMIC DNA]</scope>
    <source>
        <strain evidence="4">DSM 8271 / FlGlyR</strain>
    </source>
</reference>
<dbReference type="InterPro" id="IPR008988">
    <property type="entry name" value="Transcriptional_repressor_C"/>
</dbReference>
<protein>
    <submittedName>
        <fullName evidence="3">FeoA family protein</fullName>
    </submittedName>
</protein>
<dbReference type="Gene3D" id="2.30.30.90">
    <property type="match status" value="1"/>
</dbReference>
<proteinExistence type="predicted"/>
<name>F0SUN6_SYNGF</name>
<evidence type="ECO:0000259" key="2">
    <source>
        <dbReference type="SMART" id="SM00899"/>
    </source>
</evidence>
<dbReference type="KEGG" id="sgy:Sgly_1212"/>
<dbReference type="STRING" id="645991.Sgly_1212"/>
<dbReference type="EMBL" id="CP002547">
    <property type="protein sequence ID" value="ADY55529.1"/>
    <property type="molecule type" value="Genomic_DNA"/>
</dbReference>
<dbReference type="GO" id="GO:0046914">
    <property type="term" value="F:transition metal ion binding"/>
    <property type="evidence" value="ECO:0007669"/>
    <property type="project" value="InterPro"/>
</dbReference>
<feature type="domain" description="Ferrous iron transporter FeoA-like" evidence="2">
    <location>
        <begin position="2"/>
        <end position="71"/>
    </location>
</feature>
<keyword evidence="1" id="KW-0408">Iron</keyword>
<dbReference type="InterPro" id="IPR007167">
    <property type="entry name" value="Fe-transptr_FeoA-like"/>
</dbReference>
<dbReference type="SMART" id="SM00899">
    <property type="entry name" value="FeoA"/>
    <property type="match status" value="1"/>
</dbReference>
<accession>F0SUN6</accession>
<dbReference type="Proteomes" id="UP000007488">
    <property type="component" value="Chromosome"/>
</dbReference>
<gene>
    <name evidence="3" type="ordered locus">Sgly_1212</name>
</gene>
<dbReference type="HOGENOM" id="CLU_150646_6_2_9"/>
<evidence type="ECO:0000313" key="4">
    <source>
        <dbReference type="Proteomes" id="UP000007488"/>
    </source>
</evidence>
<keyword evidence="4" id="KW-1185">Reference proteome</keyword>
<sequence>MKKLNELQAGNVGKVQSIGGDVHFQSRITSIGLTPGSIVEIVQNKRKRPLLIYSRDSLIAINRKDAELIEMKGN</sequence>